<name>A0AB39UWD6_9GAMM</name>
<evidence type="ECO:0000313" key="2">
    <source>
        <dbReference type="EMBL" id="XDT72242.1"/>
    </source>
</evidence>
<dbReference type="SUPFAM" id="SSF103515">
    <property type="entry name" value="Autotransporter"/>
    <property type="match status" value="1"/>
</dbReference>
<accession>A0AB39UWD6</accession>
<evidence type="ECO:0008006" key="3">
    <source>
        <dbReference type="Google" id="ProtNLM"/>
    </source>
</evidence>
<dbReference type="AlphaFoldDB" id="A0AB39UWD6"/>
<protein>
    <recommendedName>
        <fullName evidence="3">DUF481 domain-containing protein</fullName>
    </recommendedName>
</protein>
<dbReference type="EMBL" id="CP154858">
    <property type="protein sequence ID" value="XDT72242.1"/>
    <property type="molecule type" value="Genomic_DNA"/>
</dbReference>
<keyword evidence="1" id="KW-0732">Signal</keyword>
<dbReference type="InterPro" id="IPR036709">
    <property type="entry name" value="Autotransporte_beta_dom_sf"/>
</dbReference>
<organism evidence="2">
    <name type="scientific">Thermohahella caldifontis</name>
    <dbReference type="NCBI Taxonomy" id="3142973"/>
    <lineage>
        <taxon>Bacteria</taxon>
        <taxon>Pseudomonadati</taxon>
        <taxon>Pseudomonadota</taxon>
        <taxon>Gammaproteobacteria</taxon>
        <taxon>Oceanospirillales</taxon>
        <taxon>Hahellaceae</taxon>
        <taxon>Thermohahella</taxon>
    </lineage>
</organism>
<feature type="chain" id="PRO_5044254449" description="DUF481 domain-containing protein" evidence="1">
    <location>
        <begin position="24"/>
        <end position="290"/>
    </location>
</feature>
<proteinExistence type="predicted"/>
<evidence type="ECO:0000256" key="1">
    <source>
        <dbReference type="SAM" id="SignalP"/>
    </source>
</evidence>
<dbReference type="KEGG" id="tcd:AAIA72_15810"/>
<gene>
    <name evidence="2" type="ORF">AAIA72_15810</name>
</gene>
<feature type="signal peptide" evidence="1">
    <location>
        <begin position="1"/>
        <end position="23"/>
    </location>
</feature>
<reference evidence="2" key="1">
    <citation type="submission" date="2024-05" db="EMBL/GenBank/DDBJ databases">
        <title>Genome sequencing of novel strain.</title>
        <authorList>
            <person name="Ganbat D."/>
            <person name="Ganbat S."/>
            <person name="Lee S.-J."/>
        </authorList>
    </citation>
    <scope>NUCLEOTIDE SEQUENCE</scope>
    <source>
        <strain evidence="2">SMD15-11</strain>
    </source>
</reference>
<dbReference type="RefSeq" id="WP_369601254.1">
    <property type="nucleotide sequence ID" value="NZ_CP154858.1"/>
</dbReference>
<sequence length="290" mass="32437">MKQTARATMALLLCLFLLAQAKAHDVWVQANRADALDDAPPFPPLDQDSHGGGLSLEVTPDNSLSLTFSQGEGGTDEWSVAWSYRADPWGLGISFGQLDESVSRTWQQGQDHARLDQTRDEQNLRIRISRNWQHQDQFLEGSLSLAHSESDTTRQAAVWREHPVLGRIPLMAGRETARFEDWTLDLDLTAGTYFYGESWALSPWLGAGWSMGLSEQSEGTTEGFRRLSLKRIRAGRTESAFESTPDTGYITAGVTLYPGEHWNLDLSWSRTVGGDEARPLTTLTLGYFWE</sequence>